<keyword evidence="3" id="KW-1185">Reference proteome</keyword>
<evidence type="ECO:0000313" key="3">
    <source>
        <dbReference type="Proteomes" id="UP000622890"/>
    </source>
</evidence>
<dbReference type="SUPFAM" id="SSF53474">
    <property type="entry name" value="alpha/beta-Hydrolases"/>
    <property type="match status" value="1"/>
</dbReference>
<protein>
    <submittedName>
        <fullName evidence="2">Hydrolase 2, exosortase A system-associated</fullName>
    </submittedName>
</protein>
<accession>A0A934SS86</accession>
<dbReference type="InterPro" id="IPR017532">
    <property type="entry name" value="Hydrolase-2_PEP"/>
</dbReference>
<organism evidence="2 3">
    <name type="scientific">Noviherbaspirillum pedocola</name>
    <dbReference type="NCBI Taxonomy" id="2801341"/>
    <lineage>
        <taxon>Bacteria</taxon>
        <taxon>Pseudomonadati</taxon>
        <taxon>Pseudomonadota</taxon>
        <taxon>Betaproteobacteria</taxon>
        <taxon>Burkholderiales</taxon>
        <taxon>Oxalobacteraceae</taxon>
        <taxon>Noviherbaspirillum</taxon>
    </lineage>
</organism>
<dbReference type="InterPro" id="IPR029058">
    <property type="entry name" value="AB_hydrolase_fold"/>
</dbReference>
<feature type="domain" description="Serine aminopeptidase S33" evidence="1">
    <location>
        <begin position="33"/>
        <end position="154"/>
    </location>
</feature>
<dbReference type="RefSeq" id="WP_200591068.1">
    <property type="nucleotide sequence ID" value="NZ_JAEPBG010000002.1"/>
</dbReference>
<dbReference type="NCBIfam" id="TIGR03101">
    <property type="entry name" value="hydr2_PEP"/>
    <property type="match status" value="1"/>
</dbReference>
<dbReference type="EMBL" id="JAEPBG010000002">
    <property type="protein sequence ID" value="MBK4734313.1"/>
    <property type="molecule type" value="Genomic_DNA"/>
</dbReference>
<comment type="caution">
    <text evidence="2">The sequence shown here is derived from an EMBL/GenBank/DDBJ whole genome shotgun (WGS) entry which is preliminary data.</text>
</comment>
<evidence type="ECO:0000313" key="2">
    <source>
        <dbReference type="EMBL" id="MBK4734313.1"/>
    </source>
</evidence>
<gene>
    <name evidence="2" type="ORF">JJB74_06830</name>
</gene>
<name>A0A934SS86_9BURK</name>
<dbReference type="Pfam" id="PF12146">
    <property type="entry name" value="Hydrolase_4"/>
    <property type="match status" value="1"/>
</dbReference>
<dbReference type="InterPro" id="IPR022742">
    <property type="entry name" value="Hydrolase_4"/>
</dbReference>
<evidence type="ECO:0000259" key="1">
    <source>
        <dbReference type="Pfam" id="PF12146"/>
    </source>
</evidence>
<dbReference type="Gene3D" id="3.40.50.1820">
    <property type="entry name" value="alpha/beta hydrolase"/>
    <property type="match status" value="1"/>
</dbReference>
<proteinExistence type="predicted"/>
<keyword evidence="2" id="KW-0378">Hydrolase</keyword>
<dbReference type="AlphaFoldDB" id="A0A934SS86"/>
<dbReference type="GO" id="GO:0016787">
    <property type="term" value="F:hydrolase activity"/>
    <property type="evidence" value="ECO:0007669"/>
    <property type="project" value="UniProtKB-KW"/>
</dbReference>
<sequence length="277" mass="30311">MSGAPSHPPAHPFFLDAQPGRRFCLYHRPHGMARGAVLLAPAFAEEMNRARRMCALQARLLAEHGYGVLLIDTYGCGDSDGEFGDARWEIWKSDMRIALGWMRSECPGPVWLWGLRLGALLALEATRDAGELAGLLWWQPVTDGSSYLTQFLRLRLAADMLAGGTSEGGTDRLRRELEAGNALEIAGYQLAPELALAIDALRLTQAPSCPVHWLEVLSQAGRDLPPGRARLVQHCAQAGWDLRKHVVEGPSFWATQEIEEAPALLRATLAALQSEAS</sequence>
<dbReference type="Proteomes" id="UP000622890">
    <property type="component" value="Unassembled WGS sequence"/>
</dbReference>
<reference evidence="2" key="1">
    <citation type="submission" date="2021-01" db="EMBL/GenBank/DDBJ databases">
        <title>Genome sequence of strain Noviherbaspirillum sp. DKR-6.</title>
        <authorList>
            <person name="Chaudhary D.K."/>
        </authorList>
    </citation>
    <scope>NUCLEOTIDE SEQUENCE</scope>
    <source>
        <strain evidence="2">DKR-6</strain>
    </source>
</reference>